<evidence type="ECO:0000313" key="16">
    <source>
        <dbReference type="Proteomes" id="UP000182680"/>
    </source>
</evidence>
<keyword evidence="4 10" id="KW-0227">DNA damage</keyword>
<dbReference type="InterPro" id="IPR023400">
    <property type="entry name" value="RecA_C_sf"/>
</dbReference>
<dbReference type="InterPro" id="IPR020588">
    <property type="entry name" value="RecA_ATP-bd"/>
</dbReference>
<keyword evidence="8 10" id="KW-0234">DNA repair</keyword>
<dbReference type="InterPro" id="IPR049428">
    <property type="entry name" value="RecA-like_N"/>
</dbReference>
<dbReference type="PROSITE" id="PS50163">
    <property type="entry name" value="RECA_3"/>
    <property type="match status" value="1"/>
</dbReference>
<evidence type="ECO:0000259" key="14">
    <source>
        <dbReference type="PROSITE" id="PS50163"/>
    </source>
</evidence>
<dbReference type="InterPro" id="IPR003593">
    <property type="entry name" value="AAA+_ATPase"/>
</dbReference>
<dbReference type="RefSeq" id="WP_012623936.1">
    <property type="nucleotide sequence ID" value="NZ_FPIW01000008.1"/>
</dbReference>
<dbReference type="SUPFAM" id="SSF52540">
    <property type="entry name" value="P-loop containing nucleoside triphosphate hydrolases"/>
    <property type="match status" value="1"/>
</dbReference>
<keyword evidence="3 10" id="KW-0547">Nucleotide-binding</keyword>
<proteinExistence type="inferred from homology"/>
<name>A0AA94HRE9_DESDE</name>
<dbReference type="GO" id="GO:0009432">
    <property type="term" value="P:SOS response"/>
    <property type="evidence" value="ECO:0007669"/>
    <property type="project" value="UniProtKB-UniRule"/>
</dbReference>
<evidence type="ECO:0000256" key="1">
    <source>
        <dbReference type="ARBA" id="ARBA00009391"/>
    </source>
</evidence>
<evidence type="ECO:0000313" key="15">
    <source>
        <dbReference type="EMBL" id="SFW29483.1"/>
    </source>
</evidence>
<reference evidence="16" key="1">
    <citation type="submission" date="2016-11" db="EMBL/GenBank/DDBJ databases">
        <authorList>
            <person name="Jaros S."/>
            <person name="Januszkiewicz K."/>
            <person name="Wedrychowicz H."/>
        </authorList>
    </citation>
    <scope>NUCLEOTIDE SEQUENCE [LARGE SCALE GENOMIC DNA]</scope>
    <source>
        <strain evidence="16">DSM 7057</strain>
    </source>
</reference>
<dbReference type="HAMAP" id="MF_00268">
    <property type="entry name" value="RecA"/>
    <property type="match status" value="1"/>
</dbReference>
<dbReference type="GO" id="GO:0006281">
    <property type="term" value="P:DNA repair"/>
    <property type="evidence" value="ECO:0007669"/>
    <property type="project" value="UniProtKB-UniRule"/>
</dbReference>
<accession>A0AA94HRE9</accession>
<feature type="domain" description="RecA family profile 2" evidence="14">
    <location>
        <begin position="211"/>
        <end position="281"/>
    </location>
</feature>
<dbReference type="GO" id="GO:0003697">
    <property type="term" value="F:single-stranded DNA binding"/>
    <property type="evidence" value="ECO:0007669"/>
    <property type="project" value="UniProtKB-UniRule"/>
</dbReference>
<dbReference type="InterPro" id="IPR027417">
    <property type="entry name" value="P-loop_NTPase"/>
</dbReference>
<evidence type="ECO:0000256" key="10">
    <source>
        <dbReference type="HAMAP-Rule" id="MF_00268"/>
    </source>
</evidence>
<dbReference type="InterPro" id="IPR020587">
    <property type="entry name" value="RecA_monomer-monomer_interface"/>
</dbReference>
<evidence type="ECO:0000256" key="8">
    <source>
        <dbReference type="ARBA" id="ARBA00023204"/>
    </source>
</evidence>
<evidence type="ECO:0000256" key="9">
    <source>
        <dbReference type="ARBA" id="ARBA00023236"/>
    </source>
</evidence>
<evidence type="ECO:0000256" key="5">
    <source>
        <dbReference type="ARBA" id="ARBA00022840"/>
    </source>
</evidence>
<dbReference type="Pfam" id="PF00154">
    <property type="entry name" value="RecA_N"/>
    <property type="match status" value="1"/>
</dbReference>
<dbReference type="InterPro" id="IPR013765">
    <property type="entry name" value="DNA_recomb/repair_RecA"/>
</dbReference>
<dbReference type="GO" id="GO:0006310">
    <property type="term" value="P:DNA recombination"/>
    <property type="evidence" value="ECO:0007669"/>
    <property type="project" value="UniProtKB-UniRule"/>
</dbReference>
<dbReference type="SMR" id="A0AA94HRE9"/>
<dbReference type="AlphaFoldDB" id="A0AA94HRE9"/>
<dbReference type="PANTHER" id="PTHR45900:SF1">
    <property type="entry name" value="MITOCHONDRIAL DNA REPAIR PROTEIN RECA HOMOLOG-RELATED"/>
    <property type="match status" value="1"/>
</dbReference>
<dbReference type="OMA" id="DSKMGLH"/>
<evidence type="ECO:0000256" key="12">
    <source>
        <dbReference type="RuleBase" id="RU004527"/>
    </source>
</evidence>
<keyword evidence="5 10" id="KW-0067">ATP-binding</keyword>
<gene>
    <name evidence="10" type="primary">recA</name>
    <name evidence="15" type="ORF">SAMN02910291_00717</name>
</gene>
<keyword evidence="7 10" id="KW-0233">DNA recombination</keyword>
<feature type="domain" description="RecA family profile 1" evidence="13">
    <location>
        <begin position="43"/>
        <end position="202"/>
    </location>
</feature>
<evidence type="ECO:0000259" key="13">
    <source>
        <dbReference type="PROSITE" id="PS50162"/>
    </source>
</evidence>
<dbReference type="GO" id="GO:0140664">
    <property type="term" value="F:ATP-dependent DNA damage sensor activity"/>
    <property type="evidence" value="ECO:0007669"/>
    <property type="project" value="InterPro"/>
</dbReference>
<sequence length="359" mass="38758">MARKPALSPEEARAEALGTALATIERKYGKGAVMKLSDDAHVNIPVIPTGSIGLDLALGVGGIPRGRISEIFGPESSGKTTLTLHIIAECQRLGGTCAFVDAEHALDVSYARRLGVNTDELLISQPDYGEQALDIADMLVRSGAVDLVVVDSVAALIPQAELEGDMGETQVGGHARLMSHAMRRLTGTIHKSRTSVIFINQIRMKIGVTGYGSPETTTGGNALKFYSSVRLDIRRIQTLKDKEESFGSRTRVKVVKNKVAPPFRSAVFDILYGLGISRAGELLDLGIEAKIIDQSGSWFAFGAEKLGQGREKVRALLDENIDLRNQIEAKVVEFLGLHPREFTPTAEDIAESQDPVLED</sequence>
<dbReference type="SUPFAM" id="SSF54752">
    <property type="entry name" value="RecA protein, C-terminal domain"/>
    <property type="match status" value="1"/>
</dbReference>
<comment type="subcellular location">
    <subcellularLocation>
        <location evidence="10">Cytoplasm</location>
    </subcellularLocation>
</comment>
<dbReference type="GO" id="GO:0003684">
    <property type="term" value="F:damaged DNA binding"/>
    <property type="evidence" value="ECO:0007669"/>
    <property type="project" value="UniProtKB-UniRule"/>
</dbReference>
<keyword evidence="6 10" id="KW-0238">DNA-binding</keyword>
<dbReference type="GO" id="GO:0005524">
    <property type="term" value="F:ATP binding"/>
    <property type="evidence" value="ECO:0007669"/>
    <property type="project" value="UniProtKB-UniRule"/>
</dbReference>
<dbReference type="Pfam" id="PF21096">
    <property type="entry name" value="RecA_C"/>
    <property type="match status" value="1"/>
</dbReference>
<evidence type="ECO:0000256" key="11">
    <source>
        <dbReference type="RuleBase" id="RU000526"/>
    </source>
</evidence>
<evidence type="ECO:0000256" key="7">
    <source>
        <dbReference type="ARBA" id="ARBA00023172"/>
    </source>
</evidence>
<comment type="similarity">
    <text evidence="1 10 12">Belongs to the RecA family.</text>
</comment>
<dbReference type="PANTHER" id="PTHR45900">
    <property type="entry name" value="RECA"/>
    <property type="match status" value="1"/>
</dbReference>
<keyword evidence="10" id="KW-0963">Cytoplasm</keyword>
<dbReference type="InterPro" id="IPR020584">
    <property type="entry name" value="DNA_recomb/repair_RecA_CS"/>
</dbReference>
<dbReference type="SMART" id="SM00382">
    <property type="entry name" value="AAA"/>
    <property type="match status" value="1"/>
</dbReference>
<dbReference type="GO" id="GO:0005829">
    <property type="term" value="C:cytosol"/>
    <property type="evidence" value="ECO:0007669"/>
    <property type="project" value="TreeGrafter"/>
</dbReference>
<protein>
    <recommendedName>
        <fullName evidence="2 10">Protein RecA</fullName>
    </recommendedName>
    <alternativeName>
        <fullName evidence="10 11">Recombinase A</fullName>
    </alternativeName>
</protein>
<feature type="binding site" evidence="10">
    <location>
        <begin position="73"/>
        <end position="80"/>
    </location>
    <ligand>
        <name>ATP</name>
        <dbReference type="ChEBI" id="CHEBI:30616"/>
    </ligand>
</feature>
<dbReference type="EMBL" id="FPIW01000008">
    <property type="protein sequence ID" value="SFW29483.1"/>
    <property type="molecule type" value="Genomic_DNA"/>
</dbReference>
<evidence type="ECO:0000256" key="6">
    <source>
        <dbReference type="ARBA" id="ARBA00023125"/>
    </source>
</evidence>
<dbReference type="PRINTS" id="PR00142">
    <property type="entry name" value="RECA"/>
</dbReference>
<dbReference type="Proteomes" id="UP000182680">
    <property type="component" value="Unassembled WGS sequence"/>
</dbReference>
<comment type="function">
    <text evidence="10">Can catalyze the hydrolysis of ATP in the presence of single-stranded DNA, the ATP-dependent uptake of single-stranded DNA by duplex DNA, and the ATP-dependent hybridization of homologous single-stranded DNAs. It interacts with LexA causing its activation and leading to its autocatalytic cleavage.</text>
</comment>
<evidence type="ECO:0000256" key="4">
    <source>
        <dbReference type="ARBA" id="ARBA00022763"/>
    </source>
</evidence>
<dbReference type="PROSITE" id="PS00321">
    <property type="entry name" value="RECA_1"/>
    <property type="match status" value="1"/>
</dbReference>
<dbReference type="CDD" id="cd00983">
    <property type="entry name" value="RecA"/>
    <property type="match status" value="1"/>
</dbReference>
<comment type="caution">
    <text evidence="15">The sequence shown here is derived from an EMBL/GenBank/DDBJ whole genome shotgun (WGS) entry which is preliminary data.</text>
</comment>
<dbReference type="Gene3D" id="3.40.50.300">
    <property type="entry name" value="P-loop containing nucleotide triphosphate hydrolases"/>
    <property type="match status" value="1"/>
</dbReference>
<dbReference type="PROSITE" id="PS50162">
    <property type="entry name" value="RECA_2"/>
    <property type="match status" value="1"/>
</dbReference>
<keyword evidence="9 10" id="KW-0742">SOS response</keyword>
<evidence type="ECO:0000256" key="3">
    <source>
        <dbReference type="ARBA" id="ARBA00022741"/>
    </source>
</evidence>
<organism evidence="15 16">
    <name type="scientific">Desulfovibrio desulfuricans</name>
    <dbReference type="NCBI Taxonomy" id="876"/>
    <lineage>
        <taxon>Bacteria</taxon>
        <taxon>Pseudomonadati</taxon>
        <taxon>Thermodesulfobacteriota</taxon>
        <taxon>Desulfovibrionia</taxon>
        <taxon>Desulfovibrionales</taxon>
        <taxon>Desulfovibrionaceae</taxon>
        <taxon>Desulfovibrio</taxon>
    </lineage>
</organism>
<evidence type="ECO:0000256" key="2">
    <source>
        <dbReference type="ARBA" id="ARBA00015553"/>
    </source>
</evidence>
<dbReference type="FunFam" id="3.40.50.300:FF:000087">
    <property type="entry name" value="Recombinase RecA"/>
    <property type="match status" value="1"/>
</dbReference>
<dbReference type="NCBIfam" id="TIGR02012">
    <property type="entry name" value="tigrfam_recA"/>
    <property type="match status" value="1"/>
</dbReference>
<dbReference type="InterPro" id="IPR049261">
    <property type="entry name" value="RecA-like_C"/>
</dbReference>